<dbReference type="InterPro" id="IPR012000">
    <property type="entry name" value="Thiamin_PyroP_enz_cen_dom"/>
</dbReference>
<dbReference type="OrthoDB" id="3203527at2"/>
<evidence type="ECO:0000259" key="7">
    <source>
        <dbReference type="Pfam" id="PF00205"/>
    </source>
</evidence>
<dbReference type="GO" id="GO:0005948">
    <property type="term" value="C:acetolactate synthase complex"/>
    <property type="evidence" value="ECO:0007669"/>
    <property type="project" value="TreeGrafter"/>
</dbReference>
<dbReference type="GO" id="GO:0030976">
    <property type="term" value="F:thiamine pyrophosphate binding"/>
    <property type="evidence" value="ECO:0007669"/>
    <property type="project" value="InterPro"/>
</dbReference>
<feature type="domain" description="Thiamine pyrophosphate enzyme N-terminal TPP-binding" evidence="9">
    <location>
        <begin position="4"/>
        <end position="109"/>
    </location>
</feature>
<dbReference type="STRING" id="665004.AC529_07865"/>
<dbReference type="Proteomes" id="UP000074382">
    <property type="component" value="Unassembled WGS sequence"/>
</dbReference>
<dbReference type="InterPro" id="IPR045229">
    <property type="entry name" value="TPP_enz"/>
</dbReference>
<dbReference type="Gene3D" id="3.40.50.970">
    <property type="match status" value="2"/>
</dbReference>
<accession>A0A147KIX3</accession>
<evidence type="ECO:0000256" key="6">
    <source>
        <dbReference type="RuleBase" id="RU362132"/>
    </source>
</evidence>
<gene>
    <name evidence="10" type="ORF">AC529_07865</name>
</gene>
<dbReference type="InterPro" id="IPR012001">
    <property type="entry name" value="Thiamin_PyroP_enz_TPP-bd_dom"/>
</dbReference>
<comment type="cofactor">
    <cofactor evidence="1">
        <name>Mg(2+)</name>
        <dbReference type="ChEBI" id="CHEBI:18420"/>
    </cofactor>
</comment>
<dbReference type="GO" id="GO:0050660">
    <property type="term" value="F:flavin adenine dinucleotide binding"/>
    <property type="evidence" value="ECO:0007669"/>
    <property type="project" value="TreeGrafter"/>
</dbReference>
<dbReference type="GO" id="GO:0003984">
    <property type="term" value="F:acetolactate synthase activity"/>
    <property type="evidence" value="ECO:0007669"/>
    <property type="project" value="TreeGrafter"/>
</dbReference>
<dbReference type="GO" id="GO:0009099">
    <property type="term" value="P:L-valine biosynthetic process"/>
    <property type="evidence" value="ECO:0007669"/>
    <property type="project" value="TreeGrafter"/>
</dbReference>
<name>A0A147KIX3_THECS</name>
<dbReference type="InterPro" id="IPR000399">
    <property type="entry name" value="TPP-bd_CS"/>
</dbReference>
<dbReference type="InterPro" id="IPR029061">
    <property type="entry name" value="THDP-binding"/>
</dbReference>
<dbReference type="PANTHER" id="PTHR18968">
    <property type="entry name" value="THIAMINE PYROPHOSPHATE ENZYMES"/>
    <property type="match status" value="1"/>
</dbReference>
<keyword evidence="5 6" id="KW-0786">Thiamine pyrophosphate</keyword>
<dbReference type="Pfam" id="PF02775">
    <property type="entry name" value="TPP_enzyme_C"/>
    <property type="match status" value="1"/>
</dbReference>
<dbReference type="CDD" id="cd07035">
    <property type="entry name" value="TPP_PYR_POX_like"/>
    <property type="match status" value="1"/>
</dbReference>
<evidence type="ECO:0000259" key="8">
    <source>
        <dbReference type="Pfam" id="PF02775"/>
    </source>
</evidence>
<dbReference type="PROSITE" id="PS00187">
    <property type="entry name" value="TPP_ENZYMES"/>
    <property type="match status" value="1"/>
</dbReference>
<feature type="domain" description="Thiamine pyrophosphate enzyme central" evidence="7">
    <location>
        <begin position="186"/>
        <end position="314"/>
    </location>
</feature>
<evidence type="ECO:0000256" key="2">
    <source>
        <dbReference type="ARBA" id="ARBA00001964"/>
    </source>
</evidence>
<evidence type="ECO:0000259" key="9">
    <source>
        <dbReference type="Pfam" id="PF02776"/>
    </source>
</evidence>
<comment type="cofactor">
    <cofactor evidence="2">
        <name>thiamine diphosphate</name>
        <dbReference type="ChEBI" id="CHEBI:58937"/>
    </cofactor>
</comment>
<dbReference type="CDD" id="cd00568">
    <property type="entry name" value="TPP_enzymes"/>
    <property type="match status" value="1"/>
</dbReference>
<comment type="caution">
    <text evidence="10">The sequence shown here is derived from an EMBL/GenBank/DDBJ whole genome shotgun (WGS) entry which is preliminary data.</text>
</comment>
<dbReference type="SUPFAM" id="SSF52467">
    <property type="entry name" value="DHS-like NAD/FAD-binding domain"/>
    <property type="match status" value="1"/>
</dbReference>
<evidence type="ECO:0000313" key="10">
    <source>
        <dbReference type="EMBL" id="KUP97247.1"/>
    </source>
</evidence>
<evidence type="ECO:0000313" key="11">
    <source>
        <dbReference type="Proteomes" id="UP000074382"/>
    </source>
</evidence>
<evidence type="ECO:0000256" key="3">
    <source>
        <dbReference type="ARBA" id="ARBA00007812"/>
    </source>
</evidence>
<evidence type="ECO:0008006" key="12">
    <source>
        <dbReference type="Google" id="ProtNLM"/>
    </source>
</evidence>
<protein>
    <recommendedName>
        <fullName evidence="12">Acetolactate synthase</fullName>
    </recommendedName>
</protein>
<organism evidence="10 11">
    <name type="scientific">Thermobifida cellulosilytica TB100</name>
    <dbReference type="NCBI Taxonomy" id="665004"/>
    <lineage>
        <taxon>Bacteria</taxon>
        <taxon>Bacillati</taxon>
        <taxon>Actinomycetota</taxon>
        <taxon>Actinomycetes</taxon>
        <taxon>Streptosporangiales</taxon>
        <taxon>Nocardiopsidaceae</taxon>
        <taxon>Thermobifida</taxon>
    </lineage>
</organism>
<evidence type="ECO:0000256" key="4">
    <source>
        <dbReference type="ARBA" id="ARBA00022723"/>
    </source>
</evidence>
<reference evidence="11" key="1">
    <citation type="journal article" date="2017" name="Acta Aliment.">
        <title>Plant polysaccharide degrading enzyme system of Thermpbifida cellulosilytica TB100 revealed by de novo genome project data.</title>
        <authorList>
            <person name="Toth A."/>
            <person name="Baka E."/>
            <person name="Luzics S."/>
            <person name="Bata-Vidacs I."/>
            <person name="Nagy I."/>
            <person name="Balint B."/>
            <person name="Herceg R."/>
            <person name="Olasz F."/>
            <person name="Wilk T."/>
            <person name="Nagy T."/>
            <person name="Kriszt B."/>
            <person name="Nagy I."/>
            <person name="Kukolya J."/>
        </authorList>
    </citation>
    <scope>NUCLEOTIDE SEQUENCE [LARGE SCALE GENOMIC DNA]</scope>
    <source>
        <strain evidence="11">TB100</strain>
    </source>
</reference>
<evidence type="ECO:0000256" key="1">
    <source>
        <dbReference type="ARBA" id="ARBA00001946"/>
    </source>
</evidence>
<sequence>MLFHEVMARALADHGVDTVFGVLGDANLYMMDSFQRVAGGKYYSFSNEAGAVLAANGYARTSGRLGVATVTHGPALTNTLTALVESVRDHTPVLLVAGDTAVVDRENFQNIAQRDVVLPTGSGFEQVRSPLTAAEDVATAIRRALLERRPVVLNVPVDFQWEDVPYQPVAPKLVEPQAVAPDPAALDAAVGIVAAARRPVVLAGRGAARARGALLRLAERIGAPVATTLRGKDLFRGERFDLGIFGTLSDEVALETIMESDCVIAFGASLNKWTTAEGSLLEKKRVVHVDLDRDSISRFSTVDAGVVGDAAVVADTIVEWLDQAEVPATGFASEELARRLASRSPADFTDCSTDETVDIRTAMLRIDEAFPQDRTLVFDGGRFIFNAFTRLHCPEPSAYVHTVNFGSIGLGMGNAIGASLGAPGRPTLLVTGDGGFMMGGLAEFNTAVRHGIDLVVVMFNDRAYGAEHIQFRNKNMDPAISTFEWPDFGPVATALGGRGFTVRNLAELDEALAAIENRDRPVLIEIRIDPDKVSSPGH</sequence>
<evidence type="ECO:0000256" key="5">
    <source>
        <dbReference type="ARBA" id="ARBA00023052"/>
    </source>
</evidence>
<dbReference type="GO" id="GO:0000287">
    <property type="term" value="F:magnesium ion binding"/>
    <property type="evidence" value="ECO:0007669"/>
    <property type="project" value="InterPro"/>
</dbReference>
<feature type="domain" description="Thiamine pyrophosphate enzyme TPP-binding" evidence="8">
    <location>
        <begin position="388"/>
        <end position="526"/>
    </location>
</feature>
<dbReference type="Gene3D" id="3.40.50.1220">
    <property type="entry name" value="TPP-binding domain"/>
    <property type="match status" value="1"/>
</dbReference>
<dbReference type="RefSeq" id="WP_068755754.1">
    <property type="nucleotide sequence ID" value="NZ_KQ950181.1"/>
</dbReference>
<dbReference type="PATRIC" id="fig|665004.4.peg.2146"/>
<dbReference type="InterPro" id="IPR011766">
    <property type="entry name" value="TPP_enzyme_TPP-bd"/>
</dbReference>
<dbReference type="EMBL" id="LGEM01000033">
    <property type="protein sequence ID" value="KUP97247.1"/>
    <property type="molecule type" value="Genomic_DNA"/>
</dbReference>
<proteinExistence type="inferred from homology"/>
<dbReference type="AlphaFoldDB" id="A0A147KIX3"/>
<comment type="similarity">
    <text evidence="3 6">Belongs to the TPP enzyme family.</text>
</comment>
<dbReference type="GO" id="GO:0009097">
    <property type="term" value="P:isoleucine biosynthetic process"/>
    <property type="evidence" value="ECO:0007669"/>
    <property type="project" value="TreeGrafter"/>
</dbReference>
<keyword evidence="11" id="KW-1185">Reference proteome</keyword>
<dbReference type="Pfam" id="PF02776">
    <property type="entry name" value="TPP_enzyme_N"/>
    <property type="match status" value="1"/>
</dbReference>
<keyword evidence="4" id="KW-0479">Metal-binding</keyword>
<dbReference type="Pfam" id="PF00205">
    <property type="entry name" value="TPP_enzyme_M"/>
    <property type="match status" value="1"/>
</dbReference>
<dbReference type="PANTHER" id="PTHR18968:SF166">
    <property type="entry name" value="2-HYDROXYACYL-COA LYASE 2"/>
    <property type="match status" value="1"/>
</dbReference>
<dbReference type="SUPFAM" id="SSF52518">
    <property type="entry name" value="Thiamin diphosphate-binding fold (THDP-binding)"/>
    <property type="match status" value="2"/>
</dbReference>
<dbReference type="InterPro" id="IPR029035">
    <property type="entry name" value="DHS-like_NAD/FAD-binding_dom"/>
</dbReference>